<feature type="domain" description="Type III secretion system flagellar brake protein YcgR PilZN" evidence="2">
    <location>
        <begin position="2"/>
        <end position="90"/>
    </location>
</feature>
<name>A0ABW3LNJ8_9BACI</name>
<dbReference type="InterPro" id="IPR009926">
    <property type="entry name" value="T3SS_YcgR_PilZN"/>
</dbReference>
<dbReference type="SUPFAM" id="SSF141371">
    <property type="entry name" value="PilZ domain-like"/>
    <property type="match status" value="1"/>
</dbReference>
<dbReference type="Pfam" id="PF07238">
    <property type="entry name" value="PilZ"/>
    <property type="match status" value="1"/>
</dbReference>
<evidence type="ECO:0000313" key="3">
    <source>
        <dbReference type="EMBL" id="MFD1039515.1"/>
    </source>
</evidence>
<keyword evidence="3" id="KW-0282">Flagellum</keyword>
<accession>A0ABW3LNJ8</accession>
<reference evidence="4" key="1">
    <citation type="journal article" date="2019" name="Int. J. Syst. Evol. Microbiol.">
        <title>The Global Catalogue of Microorganisms (GCM) 10K type strain sequencing project: providing services to taxonomists for standard genome sequencing and annotation.</title>
        <authorList>
            <consortium name="The Broad Institute Genomics Platform"/>
            <consortium name="The Broad Institute Genome Sequencing Center for Infectious Disease"/>
            <person name="Wu L."/>
            <person name="Ma J."/>
        </authorList>
    </citation>
    <scope>NUCLEOTIDE SEQUENCE [LARGE SCALE GENOMIC DNA]</scope>
    <source>
        <strain evidence="4">CCUG 56754</strain>
    </source>
</reference>
<dbReference type="Gene3D" id="2.40.10.220">
    <property type="entry name" value="predicted glycosyltransferase like domains"/>
    <property type="match status" value="1"/>
</dbReference>
<dbReference type="Proteomes" id="UP001597040">
    <property type="component" value="Unassembled WGS sequence"/>
</dbReference>
<comment type="caution">
    <text evidence="3">The sequence shown here is derived from an EMBL/GenBank/DDBJ whole genome shotgun (WGS) entry which is preliminary data.</text>
</comment>
<proteinExistence type="predicted"/>
<dbReference type="EMBL" id="JBHTKJ010000037">
    <property type="protein sequence ID" value="MFD1039515.1"/>
    <property type="molecule type" value="Genomic_DNA"/>
</dbReference>
<keyword evidence="4" id="KW-1185">Reference proteome</keyword>
<evidence type="ECO:0000313" key="4">
    <source>
        <dbReference type="Proteomes" id="UP001597040"/>
    </source>
</evidence>
<gene>
    <name evidence="3" type="ORF">ACFQ3N_14085</name>
</gene>
<keyword evidence="3" id="KW-0969">Cilium</keyword>
<sequence>MKIGRLLILEVRDTKSGEICKYRCKIVEKNDNYLFIDHPIDVKTKRTTFFPKKTSFIATYVGEDQVVYKFPSEVNAIVKLTIPTLAITLPEKNKIKKIQRRQYVRIETAVDAAVHSRNEDHEPFTTVSTDISGGGISVIIPNDKTMESNEKLDLWIVLPMNDGKLNYVYAETEVIRIKQLEGTVQTGSIKFTVIAKKDQQSIIQFCFEKQREARQKEMM</sequence>
<feature type="domain" description="PilZ" evidence="1">
    <location>
        <begin position="99"/>
        <end position="208"/>
    </location>
</feature>
<evidence type="ECO:0000259" key="2">
    <source>
        <dbReference type="Pfam" id="PF12945"/>
    </source>
</evidence>
<dbReference type="Pfam" id="PF12945">
    <property type="entry name" value="PilZNR"/>
    <property type="match status" value="1"/>
</dbReference>
<protein>
    <submittedName>
        <fullName evidence="3">Flagellar brake protein</fullName>
    </submittedName>
</protein>
<dbReference type="InterPro" id="IPR009875">
    <property type="entry name" value="PilZ_domain"/>
</dbReference>
<organism evidence="3 4">
    <name type="scientific">Virgibacillus byunsanensis</name>
    <dbReference type="NCBI Taxonomy" id="570945"/>
    <lineage>
        <taxon>Bacteria</taxon>
        <taxon>Bacillati</taxon>
        <taxon>Bacillota</taxon>
        <taxon>Bacilli</taxon>
        <taxon>Bacillales</taxon>
        <taxon>Bacillaceae</taxon>
        <taxon>Virgibacillus</taxon>
    </lineage>
</organism>
<keyword evidence="3" id="KW-0966">Cell projection</keyword>
<dbReference type="RefSeq" id="WP_390363175.1">
    <property type="nucleotide sequence ID" value="NZ_JBHTKJ010000037.1"/>
</dbReference>
<evidence type="ECO:0000259" key="1">
    <source>
        <dbReference type="Pfam" id="PF07238"/>
    </source>
</evidence>